<keyword evidence="2" id="KW-0969">Cilium</keyword>
<dbReference type="GO" id="GO:0030992">
    <property type="term" value="C:intraciliary transport particle B"/>
    <property type="evidence" value="ECO:0007669"/>
    <property type="project" value="TreeGrafter"/>
</dbReference>
<dbReference type="SUPFAM" id="SSF50978">
    <property type="entry name" value="WD40 repeat-like"/>
    <property type="match status" value="1"/>
</dbReference>
<sequence length="631" mass="71473">MTASIVPRLRILTFQWSRCLEKPNTGSIYNMAWSGDGTQLAGACANGHVIFAHVVERDVHYENFTATVSERKVVAVKNVLDDSVEQLELPERVIQLAMRYDHLVVTTPAQCYVYNTSNWNTPAIFDLKGGSVTLLLLCEKHMLLVEKSTAGIYNYQGRLIASPRWPNMRLDYLRSSHISLSPDTLAVRDVSDVKTVHIVDLSSRSTAESTAVQHSTQVVQLSLDQCGDSSSRNLAVLDKNRDLYLVQLRSSNKTFSKLGRKIESFQWNGNGNIIAAIQDAHLIVWYCPTALFNARLLKLCSLIYDSPELGRGPRISNFVGNSVSIRRADGSLLNVPISPFPGLLHKYIQDNKWSDALNLCRTINNETAWGCLAVLSTQTNSDAIDIAEEAYANINHHEKVFYLQHIKHIKTLSSKAEQKAHLALLGGRIQEADSILLHNGMVFQAIYTNIQLHNWTRALDLAIKHKTHIDTVLYLRQQYLDNLGKPENNNKFSTLKETVQVDSEKVEQKLATELQRRKLTLVVLFLKFFIKHLTFAIGIQFLKLLEGLQELLPSVFRDRRVTQHPSEIKPRATIGRTSGQSNLNSTSANDVWYSDVSGFEFVRKLLNSFDSCMKQEPFEKQNQFKKYFIRL</sequence>
<comment type="subcellular location">
    <subcellularLocation>
        <location evidence="1">Cell projection</location>
        <location evidence="1">Cilium</location>
    </subcellularLocation>
</comment>
<reference evidence="6" key="1">
    <citation type="journal article" date="2023" name="Insect Mol. Biol.">
        <title>Genome sequencing provides insights into the evolution of gene families encoding plant cell wall-degrading enzymes in longhorned beetles.</title>
        <authorList>
            <person name="Shin N.R."/>
            <person name="Okamura Y."/>
            <person name="Kirsch R."/>
            <person name="Pauchet Y."/>
        </authorList>
    </citation>
    <scope>NUCLEOTIDE SEQUENCE</scope>
    <source>
        <strain evidence="6">AMC_N1</strain>
    </source>
</reference>
<evidence type="ECO:0008006" key="8">
    <source>
        <dbReference type="Google" id="ProtNLM"/>
    </source>
</evidence>
<dbReference type="InterPro" id="IPR015943">
    <property type="entry name" value="WD40/YVTN_repeat-like_dom_sf"/>
</dbReference>
<evidence type="ECO:0000313" key="7">
    <source>
        <dbReference type="Proteomes" id="UP001162162"/>
    </source>
</evidence>
<keyword evidence="7" id="KW-1185">Reference proteome</keyword>
<dbReference type="Pfam" id="PF23387">
    <property type="entry name" value="TPR_IFT80_172"/>
    <property type="match status" value="1"/>
</dbReference>
<dbReference type="InterPro" id="IPR056157">
    <property type="entry name" value="TPR_IFT80_172_dom"/>
</dbReference>
<dbReference type="GO" id="GO:0060271">
    <property type="term" value="P:cilium assembly"/>
    <property type="evidence" value="ECO:0007669"/>
    <property type="project" value="TreeGrafter"/>
</dbReference>
<dbReference type="EMBL" id="JAPWTK010000015">
    <property type="protein sequence ID" value="KAJ8958886.1"/>
    <property type="molecule type" value="Genomic_DNA"/>
</dbReference>
<evidence type="ECO:0000256" key="2">
    <source>
        <dbReference type="ARBA" id="ARBA00023069"/>
    </source>
</evidence>
<dbReference type="GO" id="GO:0005929">
    <property type="term" value="C:cilium"/>
    <property type="evidence" value="ECO:0007669"/>
    <property type="project" value="UniProtKB-SubCell"/>
</dbReference>
<organism evidence="6 7">
    <name type="scientific">Aromia moschata</name>
    <dbReference type="NCBI Taxonomy" id="1265417"/>
    <lineage>
        <taxon>Eukaryota</taxon>
        <taxon>Metazoa</taxon>
        <taxon>Ecdysozoa</taxon>
        <taxon>Arthropoda</taxon>
        <taxon>Hexapoda</taxon>
        <taxon>Insecta</taxon>
        <taxon>Pterygota</taxon>
        <taxon>Neoptera</taxon>
        <taxon>Endopterygota</taxon>
        <taxon>Coleoptera</taxon>
        <taxon>Polyphaga</taxon>
        <taxon>Cucujiformia</taxon>
        <taxon>Chrysomeloidea</taxon>
        <taxon>Cerambycidae</taxon>
        <taxon>Cerambycinae</taxon>
        <taxon>Callichromatini</taxon>
        <taxon>Aromia</taxon>
    </lineage>
</organism>
<dbReference type="Pfam" id="PF23335">
    <property type="entry name" value="Beta-prop_IFT80_2nd"/>
    <property type="match status" value="1"/>
</dbReference>
<protein>
    <recommendedName>
        <fullName evidence="8">Intraflagellar transport protein 80 homolog</fullName>
    </recommendedName>
</protein>
<evidence type="ECO:0000256" key="3">
    <source>
        <dbReference type="ARBA" id="ARBA00023273"/>
    </source>
</evidence>
<gene>
    <name evidence="6" type="ORF">NQ318_019654</name>
</gene>
<accession>A0AAV8Z6N2</accession>
<dbReference type="Gene3D" id="1.25.40.470">
    <property type="match status" value="1"/>
</dbReference>
<dbReference type="PANTHER" id="PTHR24098">
    <property type="entry name" value="OUTER SEGMENT 5"/>
    <property type="match status" value="1"/>
</dbReference>
<proteinExistence type="predicted"/>
<dbReference type="PANTHER" id="PTHR24098:SF0">
    <property type="entry name" value="OUTER SEGMENT 5"/>
    <property type="match status" value="1"/>
</dbReference>
<feature type="domain" description="IFT80 second beta-propeller" evidence="4">
    <location>
        <begin position="56"/>
        <end position="340"/>
    </location>
</feature>
<dbReference type="FunFam" id="1.25.40.470:FF:000007">
    <property type="entry name" value="Intraflagellar transport 80 homolog (Chlamydomonas)"/>
    <property type="match status" value="1"/>
</dbReference>
<feature type="domain" description="IFT80/172/WDR35 TPR" evidence="5">
    <location>
        <begin position="369"/>
        <end position="517"/>
    </location>
</feature>
<evidence type="ECO:0000256" key="1">
    <source>
        <dbReference type="ARBA" id="ARBA00004138"/>
    </source>
</evidence>
<comment type="caution">
    <text evidence="6">The sequence shown here is derived from an EMBL/GenBank/DDBJ whole genome shotgun (WGS) entry which is preliminary data.</text>
</comment>
<name>A0AAV8Z6N2_9CUCU</name>
<evidence type="ECO:0000259" key="4">
    <source>
        <dbReference type="Pfam" id="PF23335"/>
    </source>
</evidence>
<dbReference type="InterPro" id="IPR036322">
    <property type="entry name" value="WD40_repeat_dom_sf"/>
</dbReference>
<keyword evidence="3" id="KW-0966">Cell projection</keyword>
<dbReference type="InterPro" id="IPR056456">
    <property type="entry name" value="Beta-prop_IFT80_2nd"/>
</dbReference>
<dbReference type="Gene3D" id="2.130.10.10">
    <property type="entry name" value="YVTN repeat-like/Quinoprotein amine dehydrogenase"/>
    <property type="match status" value="1"/>
</dbReference>
<evidence type="ECO:0000313" key="6">
    <source>
        <dbReference type="EMBL" id="KAJ8958886.1"/>
    </source>
</evidence>
<dbReference type="AlphaFoldDB" id="A0AAV8Z6N2"/>
<evidence type="ECO:0000259" key="5">
    <source>
        <dbReference type="Pfam" id="PF23387"/>
    </source>
</evidence>
<dbReference type="Proteomes" id="UP001162162">
    <property type="component" value="Unassembled WGS sequence"/>
</dbReference>